<keyword evidence="3" id="KW-1185">Reference proteome</keyword>
<name>F2J1X5_POLGS</name>
<sequence>MSYEVQHFTICDGWINNWAVLNEDGSSEPETFATEAEAQAALDEFLAEIEEEIALGQRGEDEGYDPDEFRIVPTGAA</sequence>
<reference evidence="2 3" key="1">
    <citation type="journal article" date="2011" name="J. Bacteriol.">
        <title>Complete genome sequence of Polymorphum gilvum SL003B-26A1T, a crude oil-degrading bacterium from oil-polluted saline soil.</title>
        <authorList>
            <person name="Li S.G."/>
            <person name="Tang Y.Q."/>
            <person name="Nie Y."/>
            <person name="Cai M."/>
            <person name="Wu X.L."/>
        </authorList>
    </citation>
    <scope>NUCLEOTIDE SEQUENCE [LARGE SCALE GENOMIC DNA]</scope>
    <source>
        <strain evidence="3">LMG 25793 / CGMCC 1.9160 / SL003B-26A1</strain>
    </source>
</reference>
<dbReference type="KEGG" id="pgv:SL003B_3614"/>
<dbReference type="AlphaFoldDB" id="F2J1X5"/>
<dbReference type="HOGENOM" id="CLU_2635046_0_0_5"/>
<proteinExistence type="predicted"/>
<gene>
    <name evidence="2" type="ordered locus">SL003B_3614</name>
</gene>
<dbReference type="Proteomes" id="UP000008130">
    <property type="component" value="Chromosome"/>
</dbReference>
<accession>F2J1X5</accession>
<evidence type="ECO:0000313" key="2">
    <source>
        <dbReference type="EMBL" id="ADZ72036.1"/>
    </source>
</evidence>
<dbReference type="EMBL" id="CP002568">
    <property type="protein sequence ID" value="ADZ72036.1"/>
    <property type="molecule type" value="Genomic_DNA"/>
</dbReference>
<dbReference type="STRING" id="991905.SL003B_3614"/>
<dbReference type="RefSeq" id="WP_013654345.1">
    <property type="nucleotide sequence ID" value="NC_015259.1"/>
</dbReference>
<feature type="region of interest" description="Disordered" evidence="1">
    <location>
        <begin position="55"/>
        <end position="77"/>
    </location>
</feature>
<evidence type="ECO:0000313" key="3">
    <source>
        <dbReference type="Proteomes" id="UP000008130"/>
    </source>
</evidence>
<evidence type="ECO:0000256" key="1">
    <source>
        <dbReference type="SAM" id="MobiDB-lite"/>
    </source>
</evidence>
<dbReference type="eggNOG" id="ENOG502ZHHF">
    <property type="taxonomic scope" value="Bacteria"/>
</dbReference>
<organism evidence="2 3">
    <name type="scientific">Polymorphum gilvum (strain LMG 25793 / CGMCC 1.9160 / SL003B-26A1)</name>
    <dbReference type="NCBI Taxonomy" id="991905"/>
    <lineage>
        <taxon>Bacteria</taxon>
        <taxon>Pseudomonadati</taxon>
        <taxon>Pseudomonadota</taxon>
        <taxon>Alphaproteobacteria</taxon>
        <taxon>Rhodobacterales</taxon>
        <taxon>Paracoccaceae</taxon>
        <taxon>Polymorphum</taxon>
    </lineage>
</organism>
<protein>
    <submittedName>
        <fullName evidence="2">Uncharacterized protein</fullName>
    </submittedName>
</protein>